<dbReference type="Proteomes" id="UP001596501">
    <property type="component" value="Unassembled WGS sequence"/>
</dbReference>
<gene>
    <name evidence="4" type="ORF">ACFQPB_21005</name>
</gene>
<dbReference type="RefSeq" id="WP_382227644.1">
    <property type="nucleotide sequence ID" value="NZ_JBHTCA010000029.1"/>
</dbReference>
<evidence type="ECO:0000256" key="2">
    <source>
        <dbReference type="SAM" id="MobiDB-lite"/>
    </source>
</evidence>
<evidence type="ECO:0000313" key="5">
    <source>
        <dbReference type="Proteomes" id="UP001596501"/>
    </source>
</evidence>
<protein>
    <submittedName>
        <fullName evidence="4">Tyrosine-type recombinase/integrase</fullName>
    </submittedName>
</protein>
<reference evidence="5" key="1">
    <citation type="journal article" date="2019" name="Int. J. Syst. Evol. Microbiol.">
        <title>The Global Catalogue of Microorganisms (GCM) 10K type strain sequencing project: providing services to taxonomists for standard genome sequencing and annotation.</title>
        <authorList>
            <consortium name="The Broad Institute Genomics Platform"/>
            <consortium name="The Broad Institute Genome Sequencing Center for Infectious Disease"/>
            <person name="Wu L."/>
            <person name="Ma J."/>
        </authorList>
    </citation>
    <scope>NUCLEOTIDE SEQUENCE [LARGE SCALE GENOMIC DNA]</scope>
    <source>
        <strain evidence="5">CGMCC 1.12371</strain>
    </source>
</reference>
<dbReference type="Pfam" id="PF00589">
    <property type="entry name" value="Phage_integrase"/>
    <property type="match status" value="1"/>
</dbReference>
<organism evidence="4 5">
    <name type="scientific">Hydrogenophaga atypica</name>
    <dbReference type="NCBI Taxonomy" id="249409"/>
    <lineage>
        <taxon>Bacteria</taxon>
        <taxon>Pseudomonadati</taxon>
        <taxon>Pseudomonadota</taxon>
        <taxon>Betaproteobacteria</taxon>
        <taxon>Burkholderiales</taxon>
        <taxon>Comamonadaceae</taxon>
        <taxon>Hydrogenophaga</taxon>
    </lineage>
</organism>
<evidence type="ECO:0000256" key="1">
    <source>
        <dbReference type="ARBA" id="ARBA00023172"/>
    </source>
</evidence>
<evidence type="ECO:0000259" key="3">
    <source>
        <dbReference type="PROSITE" id="PS51898"/>
    </source>
</evidence>
<dbReference type="PROSITE" id="PS51898">
    <property type="entry name" value="TYR_RECOMBINASE"/>
    <property type="match status" value="1"/>
</dbReference>
<dbReference type="InterPro" id="IPR013762">
    <property type="entry name" value="Integrase-like_cat_sf"/>
</dbReference>
<comment type="caution">
    <text evidence="4">The sequence shown here is derived from an EMBL/GenBank/DDBJ whole genome shotgun (WGS) entry which is preliminary data.</text>
</comment>
<accession>A0ABW2QQH8</accession>
<proteinExistence type="predicted"/>
<dbReference type="EMBL" id="JBHTCA010000029">
    <property type="protein sequence ID" value="MFC7411346.1"/>
    <property type="molecule type" value="Genomic_DNA"/>
</dbReference>
<feature type="region of interest" description="Disordered" evidence="2">
    <location>
        <begin position="138"/>
        <end position="160"/>
    </location>
</feature>
<sequence>MRSWIPKAIAQAELPAKERLKLSRASTHWLRHTFGTRGVTSAVPVDVMQAQMGHSSSAITTSLYRRALLGRRAGELQKAFNQANLRIVLRLRTTAYASHPNTHWATKSNGRLRQKCLQSNPINPSKSIQTNGVIDTPGKLGRQQRHAGISPSSTTNLLPRNFSPLRRRIGVQDRRRNQQ</sequence>
<keyword evidence="1" id="KW-0233">DNA recombination</keyword>
<evidence type="ECO:0000313" key="4">
    <source>
        <dbReference type="EMBL" id="MFC7411346.1"/>
    </source>
</evidence>
<dbReference type="Gene3D" id="1.10.443.10">
    <property type="entry name" value="Intergrase catalytic core"/>
    <property type="match status" value="1"/>
</dbReference>
<dbReference type="InterPro" id="IPR011010">
    <property type="entry name" value="DNA_brk_join_enz"/>
</dbReference>
<keyword evidence="5" id="KW-1185">Reference proteome</keyword>
<feature type="domain" description="Tyr recombinase" evidence="3">
    <location>
        <begin position="1"/>
        <end position="81"/>
    </location>
</feature>
<name>A0ABW2QQH8_9BURK</name>
<dbReference type="InterPro" id="IPR002104">
    <property type="entry name" value="Integrase_catalytic"/>
</dbReference>
<dbReference type="SUPFAM" id="SSF56349">
    <property type="entry name" value="DNA breaking-rejoining enzymes"/>
    <property type="match status" value="1"/>
</dbReference>